<gene>
    <name evidence="2" type="ORF">D9758_018252</name>
</gene>
<feature type="domain" description="Reverse transcriptase" evidence="1">
    <location>
        <begin position="2"/>
        <end position="119"/>
    </location>
</feature>
<organism evidence="2 3">
    <name type="scientific">Tetrapyrgos nigripes</name>
    <dbReference type="NCBI Taxonomy" id="182062"/>
    <lineage>
        <taxon>Eukaryota</taxon>
        <taxon>Fungi</taxon>
        <taxon>Dikarya</taxon>
        <taxon>Basidiomycota</taxon>
        <taxon>Agaricomycotina</taxon>
        <taxon>Agaricomycetes</taxon>
        <taxon>Agaricomycetidae</taxon>
        <taxon>Agaricales</taxon>
        <taxon>Marasmiineae</taxon>
        <taxon>Marasmiaceae</taxon>
        <taxon>Tetrapyrgos</taxon>
    </lineage>
</organism>
<evidence type="ECO:0000313" key="3">
    <source>
        <dbReference type="Proteomes" id="UP000559256"/>
    </source>
</evidence>
<keyword evidence="3" id="KW-1185">Reference proteome</keyword>
<reference evidence="2 3" key="1">
    <citation type="journal article" date="2020" name="ISME J.">
        <title>Uncovering the hidden diversity of litter-decomposition mechanisms in mushroom-forming fungi.</title>
        <authorList>
            <person name="Floudas D."/>
            <person name="Bentzer J."/>
            <person name="Ahren D."/>
            <person name="Johansson T."/>
            <person name="Persson P."/>
            <person name="Tunlid A."/>
        </authorList>
    </citation>
    <scope>NUCLEOTIDE SEQUENCE [LARGE SCALE GENOMIC DNA]</scope>
    <source>
        <strain evidence="2 3">CBS 291.85</strain>
    </source>
</reference>
<dbReference type="Pfam" id="PF00078">
    <property type="entry name" value="RVT_1"/>
    <property type="match status" value="1"/>
</dbReference>
<accession>A0A8H5BVT3</accession>
<proteinExistence type="predicted"/>
<dbReference type="AlphaFoldDB" id="A0A8H5BVT3"/>
<dbReference type="EMBL" id="JAACJM010000341">
    <property type="protein sequence ID" value="KAF5329911.1"/>
    <property type="molecule type" value="Genomic_DNA"/>
</dbReference>
<dbReference type="OrthoDB" id="3240817at2759"/>
<evidence type="ECO:0000313" key="2">
    <source>
        <dbReference type="EMBL" id="KAF5329911.1"/>
    </source>
</evidence>
<comment type="caution">
    <text evidence="2">The sequence shown here is derived from an EMBL/GenBank/DDBJ whole genome shotgun (WGS) entry which is preliminary data.</text>
</comment>
<name>A0A8H5BVT3_9AGAR</name>
<protein>
    <recommendedName>
        <fullName evidence="1">Reverse transcriptase domain-containing protein</fullName>
    </recommendedName>
</protein>
<dbReference type="InterPro" id="IPR000477">
    <property type="entry name" value="RT_dom"/>
</dbReference>
<evidence type="ECO:0000259" key="1">
    <source>
        <dbReference type="Pfam" id="PF00078"/>
    </source>
</evidence>
<dbReference type="Proteomes" id="UP000559256">
    <property type="component" value="Unassembled WGS sequence"/>
</dbReference>
<sequence>MLWNLYLSTFSLPSHHHNITLNSTRISHLEHADNMVIISCSSLSLQHHLDALKQWCYDNFLTLSPSKSEVMIFGDMHPCVAELNIIDYIIGNLDLSAPSHFTVNSHTLCLTDHFKYVGIMFCSIKMTSSQ</sequence>